<dbReference type="EMBL" id="CP011013">
    <property type="protein sequence ID" value="AJT50122.1"/>
    <property type="molecule type" value="Genomic_DNA"/>
</dbReference>
<protein>
    <submittedName>
        <fullName evidence="1">Uncharacterized protein</fullName>
    </submittedName>
</protein>
<dbReference type="Proteomes" id="UP000003645">
    <property type="component" value="Chromosome"/>
</dbReference>
<evidence type="ECO:0000313" key="2">
    <source>
        <dbReference type="Proteomes" id="UP000003645"/>
    </source>
</evidence>
<keyword evidence="2" id="KW-1185">Reference proteome</keyword>
<name>A0A0D4CIZ7_LIMMU</name>
<sequence length="82" mass="9626">MNLKNVYRLASVESIDLANKLLEHGWKLLKVTTTSYADDRYIERGIYQHSTNCFILGATKQISDQYSQIDAKHELDNDRWDY</sequence>
<reference evidence="1 2" key="1">
    <citation type="journal article" date="2012" name="J. Bacteriol.">
        <title>Genome sequence of Lactobacillus mucosae LM1, isolated from piglet feces.</title>
        <authorList>
            <person name="Lee J.H."/>
            <person name="Valeriano V.D."/>
            <person name="Shin Y.R."/>
            <person name="Chae J.P."/>
            <person name="Kim G.B."/>
            <person name="Ham J.S."/>
            <person name="Chun J."/>
            <person name="Kang D.K."/>
        </authorList>
    </citation>
    <scope>NUCLEOTIDE SEQUENCE [LARGE SCALE GENOMIC DNA]</scope>
    <source>
        <strain evidence="1 2">LM1</strain>
    </source>
</reference>
<dbReference type="AlphaFoldDB" id="A0A0D4CIZ7"/>
<dbReference type="HOGENOM" id="CLU_2554012_0_0_9"/>
<accession>A0A0D4CIZ7</accession>
<organism evidence="1 2">
    <name type="scientific">Limosilactobacillus mucosae LM1</name>
    <dbReference type="NCBI Taxonomy" id="1130798"/>
    <lineage>
        <taxon>Bacteria</taxon>
        <taxon>Bacillati</taxon>
        <taxon>Bacillota</taxon>
        <taxon>Bacilli</taxon>
        <taxon>Lactobacillales</taxon>
        <taxon>Lactobacillaceae</taxon>
        <taxon>Limosilactobacillus</taxon>
    </lineage>
</organism>
<dbReference type="KEGG" id="lmu:LBLM1_02890"/>
<dbReference type="RefSeq" id="WP_039945827.1">
    <property type="nucleotide sequence ID" value="NZ_CP011013.1"/>
</dbReference>
<gene>
    <name evidence="1" type="ORF">LBLM1_02890</name>
</gene>
<proteinExistence type="predicted"/>
<dbReference type="OrthoDB" id="9766816at2"/>
<evidence type="ECO:0000313" key="1">
    <source>
        <dbReference type="EMBL" id="AJT50122.1"/>
    </source>
</evidence>